<reference evidence="4" key="1">
    <citation type="submission" date="2022-08" db="UniProtKB">
        <authorList>
            <consortium name="EnsemblMetazoa"/>
        </authorList>
    </citation>
    <scope>IDENTIFICATION</scope>
</reference>
<dbReference type="PANTHER" id="PTHR46010">
    <property type="entry name" value="PROTEIN IWS1 HOMOLOG"/>
    <property type="match status" value="1"/>
</dbReference>
<dbReference type="AlphaFoldDB" id="A0A8W7Q0G4"/>
<name>A0A8W7Q0G4_ANOCL</name>
<keyword evidence="2" id="KW-0539">Nucleus</keyword>
<sequence length="207" mass="24088">MESVDPSKTDFELMRDSKKRKLPWWKTPNAPIICKRIVKNLLRRMYAAAREDIELRKQHKQVTKKLALLNEFLDALRKRYLHPTLLDRGVLSVIELWLKPAANGELTNSQITRGLLRSMLELSGVTRTHLERCKVVEVVFALQNRRDEMHDNQRMASELIHRWARLRTSKCSLVTPVKGGYGWQVLAGDSHNTVFHPLHQQQRGDAH</sequence>
<comment type="subcellular location">
    <subcellularLocation>
        <location evidence="2">Nucleus</location>
    </subcellularLocation>
</comment>
<proteinExistence type="inferred from homology"/>
<dbReference type="GO" id="GO:0005634">
    <property type="term" value="C:nucleus"/>
    <property type="evidence" value="ECO:0007669"/>
    <property type="project" value="UniProtKB-SubCell"/>
</dbReference>
<dbReference type="Pfam" id="PF08711">
    <property type="entry name" value="Med26"/>
    <property type="match status" value="1"/>
</dbReference>
<evidence type="ECO:0000259" key="3">
    <source>
        <dbReference type="PROSITE" id="PS51319"/>
    </source>
</evidence>
<accession>A0A8W7Q0G4</accession>
<dbReference type="EnsemblMetazoa" id="ACOM041270-RA">
    <property type="protein sequence ID" value="ACOM041270-PA.1"/>
    <property type="gene ID" value="ACOM041270"/>
</dbReference>
<dbReference type="InterPro" id="IPR035441">
    <property type="entry name" value="TFIIS/LEDGF_dom_sf"/>
</dbReference>
<dbReference type="GO" id="GO:0016973">
    <property type="term" value="P:poly(A)+ mRNA export from nucleus"/>
    <property type="evidence" value="ECO:0007669"/>
    <property type="project" value="TreeGrafter"/>
</dbReference>
<organism evidence="4">
    <name type="scientific">Anopheles coluzzii</name>
    <name type="common">African malaria mosquito</name>
    <dbReference type="NCBI Taxonomy" id="1518534"/>
    <lineage>
        <taxon>Eukaryota</taxon>
        <taxon>Metazoa</taxon>
        <taxon>Ecdysozoa</taxon>
        <taxon>Arthropoda</taxon>
        <taxon>Hexapoda</taxon>
        <taxon>Insecta</taxon>
        <taxon>Pterygota</taxon>
        <taxon>Neoptera</taxon>
        <taxon>Endopterygota</taxon>
        <taxon>Diptera</taxon>
        <taxon>Nematocera</taxon>
        <taxon>Culicoidea</taxon>
        <taxon>Culicidae</taxon>
        <taxon>Anophelinae</taxon>
        <taxon>Anopheles</taxon>
    </lineage>
</organism>
<dbReference type="PROSITE" id="PS51319">
    <property type="entry name" value="TFIIS_N"/>
    <property type="match status" value="1"/>
</dbReference>
<evidence type="ECO:0000256" key="2">
    <source>
        <dbReference type="PROSITE-ProRule" id="PRU00649"/>
    </source>
</evidence>
<dbReference type="InterPro" id="IPR017923">
    <property type="entry name" value="TFIIS_N"/>
</dbReference>
<dbReference type="PANTHER" id="PTHR46010:SF1">
    <property type="entry name" value="PROTEIN IWS1 HOMOLOG"/>
    <property type="match status" value="1"/>
</dbReference>
<dbReference type="Proteomes" id="UP000075882">
    <property type="component" value="Unassembled WGS sequence"/>
</dbReference>
<evidence type="ECO:0000256" key="1">
    <source>
        <dbReference type="ARBA" id="ARBA00037992"/>
    </source>
</evidence>
<dbReference type="InterPro" id="IPR051037">
    <property type="entry name" value="RNAPII_TF_IWS1"/>
</dbReference>
<protein>
    <recommendedName>
        <fullName evidence="3">TFIIS N-terminal domain-containing protein</fullName>
    </recommendedName>
</protein>
<dbReference type="Gene3D" id="1.20.930.10">
    <property type="entry name" value="Conserved domain common to transcription factors TFIIS, elongin A, CRSP70"/>
    <property type="match status" value="1"/>
</dbReference>
<feature type="domain" description="TFIIS N-terminal" evidence="3">
    <location>
        <begin position="92"/>
        <end position="170"/>
    </location>
</feature>
<evidence type="ECO:0000313" key="4">
    <source>
        <dbReference type="EnsemblMetazoa" id="ACOM041270-PA.1"/>
    </source>
</evidence>
<comment type="similarity">
    <text evidence="1">Belongs to the IWS1 family.</text>
</comment>